<accession>A0AAD9XSV2</accession>
<keyword evidence="3" id="KW-1185">Reference proteome</keyword>
<dbReference type="PANTHER" id="PTHR35109">
    <property type="entry name" value="GLUTAMATE RACEMASE"/>
    <property type="match status" value="1"/>
</dbReference>
<evidence type="ECO:0000313" key="2">
    <source>
        <dbReference type="EMBL" id="KAK2664920.1"/>
    </source>
</evidence>
<organism evidence="2 3">
    <name type="scientific">Dipteronia dyeriana</name>
    <dbReference type="NCBI Taxonomy" id="168575"/>
    <lineage>
        <taxon>Eukaryota</taxon>
        <taxon>Viridiplantae</taxon>
        <taxon>Streptophyta</taxon>
        <taxon>Embryophyta</taxon>
        <taxon>Tracheophyta</taxon>
        <taxon>Spermatophyta</taxon>
        <taxon>Magnoliopsida</taxon>
        <taxon>eudicotyledons</taxon>
        <taxon>Gunneridae</taxon>
        <taxon>Pentapetalae</taxon>
        <taxon>rosids</taxon>
        <taxon>malvids</taxon>
        <taxon>Sapindales</taxon>
        <taxon>Sapindaceae</taxon>
        <taxon>Hippocastanoideae</taxon>
        <taxon>Acereae</taxon>
        <taxon>Dipteronia</taxon>
    </lineage>
</organism>
<feature type="region of interest" description="Disordered" evidence="1">
    <location>
        <begin position="111"/>
        <end position="131"/>
    </location>
</feature>
<reference evidence="2" key="1">
    <citation type="journal article" date="2023" name="Plant J.">
        <title>Genome sequences and population genomics provide insights into the demographic history, inbreeding, and mutation load of two 'living fossil' tree species of Dipteronia.</title>
        <authorList>
            <person name="Feng Y."/>
            <person name="Comes H.P."/>
            <person name="Chen J."/>
            <person name="Zhu S."/>
            <person name="Lu R."/>
            <person name="Zhang X."/>
            <person name="Li P."/>
            <person name="Qiu J."/>
            <person name="Olsen K.M."/>
            <person name="Qiu Y."/>
        </authorList>
    </citation>
    <scope>NUCLEOTIDE SEQUENCE</scope>
    <source>
        <strain evidence="2">KIB01</strain>
    </source>
</reference>
<dbReference type="PANTHER" id="PTHR35109:SF1">
    <property type="entry name" value="GLUTAMATE RACEMASE"/>
    <property type="match status" value="1"/>
</dbReference>
<evidence type="ECO:0000313" key="3">
    <source>
        <dbReference type="Proteomes" id="UP001280121"/>
    </source>
</evidence>
<dbReference type="EMBL" id="JANJYI010000001">
    <property type="protein sequence ID" value="KAK2664920.1"/>
    <property type="molecule type" value="Genomic_DNA"/>
</dbReference>
<comment type="caution">
    <text evidence="2">The sequence shown here is derived from an EMBL/GenBank/DDBJ whole genome shotgun (WGS) entry which is preliminary data.</text>
</comment>
<dbReference type="Proteomes" id="UP001280121">
    <property type="component" value="Unassembled WGS sequence"/>
</dbReference>
<name>A0AAD9XSV2_9ROSI</name>
<protein>
    <recommendedName>
        <fullName evidence="4">Late embryogenesis abundant protein</fullName>
    </recommendedName>
</protein>
<dbReference type="AlphaFoldDB" id="A0AAD9XSV2"/>
<evidence type="ECO:0000256" key="1">
    <source>
        <dbReference type="SAM" id="MobiDB-lite"/>
    </source>
</evidence>
<proteinExistence type="predicted"/>
<sequence>MFLHLRIRGRAGIPRAKMPMLRPDQAKPLVRRHHCKLVGIDDNQQHGGNLTESSINNVDKINDHDHQEESSTTTTWVPHPRTGIYFPEGNDWVMADVPKTAASFDRTFWLRTNDGVDKPDPENPNYIPDSD</sequence>
<evidence type="ECO:0008006" key="4">
    <source>
        <dbReference type="Google" id="ProtNLM"/>
    </source>
</evidence>
<gene>
    <name evidence="2" type="ORF">Ddye_003494</name>
</gene>